<dbReference type="Pfam" id="PF20028">
    <property type="entry name" value="VMAP-C"/>
    <property type="match status" value="1"/>
</dbReference>
<dbReference type="AlphaFoldDB" id="A0A061A2A5"/>
<proteinExistence type="predicted"/>
<dbReference type="EMBL" id="LK022848">
    <property type="protein sequence ID" value="CDR10003.1"/>
    <property type="molecule type" value="Genomic_DNA"/>
</dbReference>
<gene>
    <name evidence="6" type="ORF">J2Z30_006074</name>
    <name evidence="5" type="ORF">SIRAN6591</name>
</gene>
<dbReference type="InterPro" id="IPR045450">
    <property type="entry name" value="VMAP_C"/>
</dbReference>
<dbReference type="InterPro" id="IPR011600">
    <property type="entry name" value="Pept_C14_caspase"/>
</dbReference>
<feature type="region of interest" description="Disordered" evidence="1">
    <location>
        <begin position="259"/>
        <end position="279"/>
    </location>
</feature>
<evidence type="ECO:0000313" key="7">
    <source>
        <dbReference type="Proteomes" id="UP000756710"/>
    </source>
</evidence>
<dbReference type="RefSeq" id="WP_052701594.1">
    <property type="nucleotide sequence ID" value="NZ_BAABDR010000007.1"/>
</dbReference>
<dbReference type="GO" id="GO:0006508">
    <property type="term" value="P:proteolysis"/>
    <property type="evidence" value="ECO:0007669"/>
    <property type="project" value="InterPro"/>
</dbReference>
<dbReference type="Pfam" id="PF19916">
    <property type="entry name" value="VMAP-M0"/>
    <property type="match status" value="1"/>
</dbReference>
<evidence type="ECO:0000259" key="4">
    <source>
        <dbReference type="Pfam" id="PF20028"/>
    </source>
</evidence>
<protein>
    <submittedName>
        <fullName evidence="5">Uncharacterized protein</fullName>
    </submittedName>
</protein>
<evidence type="ECO:0000259" key="3">
    <source>
        <dbReference type="Pfam" id="PF19916"/>
    </source>
</evidence>
<feature type="domain" description="Peptidase C14 caspase" evidence="2">
    <location>
        <begin position="11"/>
        <end position="256"/>
    </location>
</feature>
<reference evidence="6 7" key="2">
    <citation type="submission" date="2021-03" db="EMBL/GenBank/DDBJ databases">
        <title>Genomic Encyclopedia of Type Strains, Phase IV (KMG-IV): sequencing the most valuable type-strain genomes for metagenomic binning, comparative biology and taxonomic classification.</title>
        <authorList>
            <person name="Goeker M."/>
        </authorList>
    </citation>
    <scope>NUCLEOTIDE SEQUENCE [LARGE SCALE GENOMIC DNA]</scope>
    <source>
        <strain evidence="6 7">DSM 41954</strain>
    </source>
</reference>
<organism evidence="5">
    <name type="scientific">Streptomyces iranensis</name>
    <dbReference type="NCBI Taxonomy" id="576784"/>
    <lineage>
        <taxon>Bacteria</taxon>
        <taxon>Bacillati</taxon>
        <taxon>Actinomycetota</taxon>
        <taxon>Actinomycetes</taxon>
        <taxon>Kitasatosporales</taxon>
        <taxon>Streptomycetaceae</taxon>
        <taxon>Streptomyces</taxon>
        <taxon>Streptomyces violaceusniger group</taxon>
    </lineage>
</organism>
<feature type="domain" description="vWA-MoxR associated protein C-terminal" evidence="4">
    <location>
        <begin position="514"/>
        <end position="729"/>
    </location>
</feature>
<dbReference type="InterPro" id="IPR045555">
    <property type="entry name" value="VMAP-M0"/>
</dbReference>
<sequence length="742" mass="82473">MTAVEHDWRRTHAVIVAVEQYSGSDGWTLDGPVNDALAMRTWLTGLGVPPENIRLLASPTEGNKAAVEAADRDYRPADGPIIRKVFMEELSSLDADRLWIYWAGHGVQAPGGRWSLLYPETRDRDMRGLDALNLMTLLRTDHLPKRGVDRITVIIDACWQALPLRTHTMVADPEWLTRKPVINKDREIYWMRACQPGAVSKNQQGAGLFTSVLLRQLEAASAGGVAPDLDQVWQGVQDEFVRLGREEGLRQFPTVHISRGHGNGGDIPLGPPPSPLDEQQRRERGKLIHAIGALLGAHPGRAGEVVVGLCEQFTTDPPATTPPSAEELVDWALENPHGTVTLLAELSAQAPVRTEIRKACHVLQNQWLTRTEYAELAGLLERLGQRGRCDLAEAARTLFGLVDLVFHDPARLADALEELLPKPDQLPQLLRVVERFAAVDDGPVAADLRAWSLRCAERLGLKGQLMERRGEATEYAEAVRAAGLAQDQGAPHSGSWGRIQIRLHPSSGPGQRRAYEVWTRRGEDVHALAKVDTPASLEEIQRGLDHLLSRHARTHDTLVEFFVTPTDLELAVHRWQLDADGPLERSLGTDYPVVVRCTELREHQRHLWERRWERACTAGAEDLHWLSAHYETFKQVNGDLQGQEDAPGVVLTSPVRARSEVFNACLFGGVPVLIWHGEAEGAAAQAELETLLRTERLRSLPQHLRKLRSASEADESHHGSHMALLWDDPHRPLPDQLDLSAP</sequence>
<accession>A0A061A2A5</accession>
<evidence type="ECO:0000313" key="6">
    <source>
        <dbReference type="EMBL" id="MBP2065048.1"/>
    </source>
</evidence>
<keyword evidence="7" id="KW-1185">Reference proteome</keyword>
<dbReference type="Proteomes" id="UP000756710">
    <property type="component" value="Unassembled WGS sequence"/>
</dbReference>
<dbReference type="GeneID" id="32468407"/>
<evidence type="ECO:0000313" key="5">
    <source>
        <dbReference type="EMBL" id="CDR10003.1"/>
    </source>
</evidence>
<dbReference type="EMBL" id="JAGGLR010000017">
    <property type="protein sequence ID" value="MBP2065048.1"/>
    <property type="molecule type" value="Genomic_DNA"/>
</dbReference>
<dbReference type="Pfam" id="PF00656">
    <property type="entry name" value="Peptidase_C14"/>
    <property type="match status" value="1"/>
</dbReference>
<dbReference type="GO" id="GO:0004197">
    <property type="term" value="F:cysteine-type endopeptidase activity"/>
    <property type="evidence" value="ECO:0007669"/>
    <property type="project" value="InterPro"/>
</dbReference>
<name>A0A061A2A5_9ACTN</name>
<evidence type="ECO:0000259" key="2">
    <source>
        <dbReference type="Pfam" id="PF00656"/>
    </source>
</evidence>
<dbReference type="HOGENOM" id="CLU_421909_0_0_11"/>
<feature type="domain" description="vWA-MoxR associated protein middle region 0" evidence="3">
    <location>
        <begin position="371"/>
        <end position="469"/>
    </location>
</feature>
<dbReference type="Gene3D" id="3.40.50.1460">
    <property type="match status" value="1"/>
</dbReference>
<reference evidence="5" key="1">
    <citation type="submission" date="2014-05" db="EMBL/GenBank/DDBJ databases">
        <authorList>
            <person name="Horn Fabian"/>
        </authorList>
    </citation>
    <scope>NUCLEOTIDE SEQUENCE</scope>
</reference>
<evidence type="ECO:0000256" key="1">
    <source>
        <dbReference type="SAM" id="MobiDB-lite"/>
    </source>
</evidence>